<gene>
    <name evidence="13" type="ORF">PEVE_00015487</name>
</gene>
<evidence type="ECO:0000256" key="1">
    <source>
        <dbReference type="ARBA" id="ARBA00010136"/>
    </source>
</evidence>
<dbReference type="Pfam" id="PF01433">
    <property type="entry name" value="Peptidase_M1"/>
    <property type="match status" value="1"/>
</dbReference>
<evidence type="ECO:0000259" key="10">
    <source>
        <dbReference type="Pfam" id="PF01433"/>
    </source>
</evidence>
<dbReference type="PANTHER" id="PTHR11533:SF174">
    <property type="entry name" value="PUROMYCIN-SENSITIVE AMINOPEPTIDASE-RELATED"/>
    <property type="match status" value="1"/>
</dbReference>
<dbReference type="InterPro" id="IPR024571">
    <property type="entry name" value="ERAP1-like_C_dom"/>
</dbReference>
<evidence type="ECO:0000256" key="3">
    <source>
        <dbReference type="ARBA" id="ARBA00022670"/>
    </source>
</evidence>
<dbReference type="Gene3D" id="1.10.390.10">
    <property type="entry name" value="Neutral Protease Domain 2"/>
    <property type="match status" value="1"/>
</dbReference>
<keyword evidence="6 8" id="KW-0862">Zinc</keyword>
<evidence type="ECO:0000259" key="11">
    <source>
        <dbReference type="Pfam" id="PF11838"/>
    </source>
</evidence>
<keyword evidence="2 8" id="KW-0031">Aminopeptidase</keyword>
<dbReference type="EMBL" id="CALNXI010002198">
    <property type="protein sequence ID" value="CAH3184518.1"/>
    <property type="molecule type" value="Genomic_DNA"/>
</dbReference>
<evidence type="ECO:0000256" key="8">
    <source>
        <dbReference type="RuleBase" id="RU364040"/>
    </source>
</evidence>
<dbReference type="PRINTS" id="PR00756">
    <property type="entry name" value="ALADIPTASE"/>
</dbReference>
<evidence type="ECO:0000256" key="2">
    <source>
        <dbReference type="ARBA" id="ARBA00022438"/>
    </source>
</evidence>
<dbReference type="SUPFAM" id="SSF101447">
    <property type="entry name" value="Formin homology 2 domain (FH2 domain)"/>
    <property type="match status" value="1"/>
</dbReference>
<feature type="compositionally biased region" description="Pro residues" evidence="9">
    <location>
        <begin position="321"/>
        <end position="345"/>
    </location>
</feature>
<evidence type="ECO:0000259" key="12">
    <source>
        <dbReference type="Pfam" id="PF17900"/>
    </source>
</evidence>
<keyword evidence="3 8" id="KW-0645">Protease</keyword>
<dbReference type="InterPro" id="IPR027268">
    <property type="entry name" value="Peptidase_M4/M1_CTD_sf"/>
</dbReference>
<name>A0ABN8S437_9CNID</name>
<dbReference type="InterPro" id="IPR042097">
    <property type="entry name" value="Aminopeptidase_N-like_N_sf"/>
</dbReference>
<feature type="domain" description="Peptidase M1 membrane alanine aminopeptidase" evidence="10">
    <location>
        <begin position="369"/>
        <end position="515"/>
    </location>
</feature>
<keyword evidence="7 8" id="KW-0482">Metalloprotease</keyword>
<keyword evidence="14" id="KW-1185">Reference proteome</keyword>
<evidence type="ECO:0000313" key="13">
    <source>
        <dbReference type="EMBL" id="CAH3184518.1"/>
    </source>
</evidence>
<reference evidence="13 14" key="1">
    <citation type="submission" date="2022-05" db="EMBL/GenBank/DDBJ databases">
        <authorList>
            <consortium name="Genoscope - CEA"/>
            <person name="William W."/>
        </authorList>
    </citation>
    <scope>NUCLEOTIDE SEQUENCE [LARGE SCALE GENOMIC DNA]</scope>
</reference>
<keyword evidence="5 8" id="KW-0378">Hydrolase</keyword>
<dbReference type="InterPro" id="IPR034016">
    <property type="entry name" value="M1_APN-typ"/>
</dbReference>
<evidence type="ECO:0000256" key="6">
    <source>
        <dbReference type="ARBA" id="ARBA00022833"/>
    </source>
</evidence>
<evidence type="ECO:0000256" key="5">
    <source>
        <dbReference type="ARBA" id="ARBA00022801"/>
    </source>
</evidence>
<organism evidence="13 14">
    <name type="scientific">Porites evermanni</name>
    <dbReference type="NCBI Taxonomy" id="104178"/>
    <lineage>
        <taxon>Eukaryota</taxon>
        <taxon>Metazoa</taxon>
        <taxon>Cnidaria</taxon>
        <taxon>Anthozoa</taxon>
        <taxon>Hexacorallia</taxon>
        <taxon>Scleractinia</taxon>
        <taxon>Fungiina</taxon>
        <taxon>Poritidae</taxon>
        <taxon>Porites</taxon>
    </lineage>
</organism>
<dbReference type="Pfam" id="PF17900">
    <property type="entry name" value="Peptidase_M1_N"/>
    <property type="match status" value="1"/>
</dbReference>
<dbReference type="Proteomes" id="UP001159427">
    <property type="component" value="Unassembled WGS sequence"/>
</dbReference>
<dbReference type="Gene3D" id="1.25.50.20">
    <property type="match status" value="1"/>
</dbReference>
<feature type="domain" description="ERAP1-like C-terminal" evidence="11">
    <location>
        <begin position="595"/>
        <end position="908"/>
    </location>
</feature>
<dbReference type="InterPro" id="IPR014782">
    <property type="entry name" value="Peptidase_M1_dom"/>
</dbReference>
<evidence type="ECO:0000256" key="4">
    <source>
        <dbReference type="ARBA" id="ARBA00022723"/>
    </source>
</evidence>
<proteinExistence type="inferred from homology"/>
<dbReference type="Gene3D" id="2.60.40.1730">
    <property type="entry name" value="tricorn interacting facor f3 domain"/>
    <property type="match status" value="1"/>
</dbReference>
<evidence type="ECO:0000256" key="7">
    <source>
        <dbReference type="ARBA" id="ARBA00023049"/>
    </source>
</evidence>
<dbReference type="InterPro" id="IPR045357">
    <property type="entry name" value="Aminopeptidase_N-like_N"/>
</dbReference>
<dbReference type="PANTHER" id="PTHR11533">
    <property type="entry name" value="PROTEASE M1 ZINC METALLOPROTEASE"/>
    <property type="match status" value="1"/>
</dbReference>
<sequence>MLLKNLQLVQLTFGFVSLCRVNNLFRVLPISCCFGTTSSKRSAIIRTMATTKKAFERLPTNVAPKNYALTLQPNLTEFTFTGKEVIDVEVCQATDKVTMNCLDISVQSANFTSGGSTLKTSDINYNKEEETVTISFPSPLPLGNGQLSIDFTGELNDKMKGFYRSKYTGTDGNEKYCAVTQFEPTDARRAFPCWDEPALKATFDITLVVPKDRVALSNMNVIEESSVAEDASLKMLKYAQTPIMSTYLLAFVVGEFDFVEGKDSDGVNIKVYTPKGKSIQGQFALEVSELDYRYHIYVFLYKEMTDVKKIVLPLPPPPLPSPPPQPPLPPPPPPPPPPSAPPLPPCTTTTSSSIKYQHHFNHHCLYHYHHLAYQLLLKFITSEWWTHLWLNEGFASWIEYLCVDHCFPEWDIWTQFVTSDYSRALDLDALANRYMAERVPVGHPGEIDEIFDAISYSKGASVIRMLHEFVGEKAFREGLAYHLDKFKYSNATTEDLWASLEHASSKPVGAVMETWTKQMGFPVLSVSAEQKADSREVTISQDKFFADGVSQGSSYHWQVPVSVSSSANPKEAIASTLLDQKSCTLTLNGVKPDQWIKLNPGQVGFYRVQYSSAMLELLLPAIRDNSLPPRDRLGLQSDLFALCRAGLVSGPDVLKVVEAFSKETNFTVWSDLISNMGGIGVILQYCDCYPNFKAFCIELYQPIGNKLGWDPVEGEGHLDALLRGLVIGRLGTYGHEATVAEARKRFEAHCNGEATIPADLRSAVYSTVLKNGDASSLEAMMKLFKKADLHEERVRLMRTMGTVTQPELIKKVLDFSLSDEVRSQDTVFVIAGVTGSVQGRELAWKFVQDNWVELYNRYEGGFLLSRLIKSTTENFVTEQSAKDVEEFFSKRSVPAAERTIQQSLENIRLNCTWLSRESNKISTWLKEKGY</sequence>
<accession>A0ABN8S437</accession>
<comment type="caution">
    <text evidence="13">The sequence shown here is derived from an EMBL/GenBank/DDBJ whole genome shotgun (WGS) entry which is preliminary data.</text>
</comment>
<dbReference type="CDD" id="cd09601">
    <property type="entry name" value="M1_APN-Q_like"/>
    <property type="match status" value="1"/>
</dbReference>
<feature type="domain" description="Aminopeptidase N-like N-terminal" evidence="12">
    <location>
        <begin position="64"/>
        <end position="248"/>
    </location>
</feature>
<comment type="similarity">
    <text evidence="1 8">Belongs to the peptidase M1 family.</text>
</comment>
<dbReference type="InterPro" id="IPR050344">
    <property type="entry name" value="Peptidase_M1_aminopeptidases"/>
</dbReference>
<evidence type="ECO:0000256" key="9">
    <source>
        <dbReference type="SAM" id="MobiDB-lite"/>
    </source>
</evidence>
<dbReference type="InterPro" id="IPR001930">
    <property type="entry name" value="Peptidase_M1"/>
</dbReference>
<comment type="cofactor">
    <cofactor evidence="8">
        <name>Zn(2+)</name>
        <dbReference type="ChEBI" id="CHEBI:29105"/>
    </cofactor>
    <text evidence="8">Binds 1 zinc ion per subunit.</text>
</comment>
<dbReference type="Pfam" id="PF11838">
    <property type="entry name" value="ERAP1_C"/>
    <property type="match status" value="1"/>
</dbReference>
<evidence type="ECO:0000313" key="14">
    <source>
        <dbReference type="Proteomes" id="UP001159427"/>
    </source>
</evidence>
<dbReference type="EC" id="3.4.11.-" evidence="8"/>
<dbReference type="SUPFAM" id="SSF55486">
    <property type="entry name" value="Metalloproteases ('zincins'), catalytic domain"/>
    <property type="match status" value="1"/>
</dbReference>
<keyword evidence="4 8" id="KW-0479">Metal-binding</keyword>
<protein>
    <recommendedName>
        <fullName evidence="8">Aminopeptidase</fullName>
        <ecNumber evidence="8">3.4.11.-</ecNumber>
    </recommendedName>
</protein>
<feature type="region of interest" description="Disordered" evidence="9">
    <location>
        <begin position="321"/>
        <end position="350"/>
    </location>
</feature>
<dbReference type="SUPFAM" id="SSF63737">
    <property type="entry name" value="Leukotriene A4 hydrolase N-terminal domain"/>
    <property type="match status" value="1"/>
</dbReference>
<dbReference type="Gene3D" id="2.60.40.1910">
    <property type="match status" value="1"/>
</dbReference>